<dbReference type="OrthoDB" id="2361793at2759"/>
<name>A0A7R8WWN2_9CRUS</name>
<organism evidence="1">
    <name type="scientific">Cyprideis torosa</name>
    <dbReference type="NCBI Taxonomy" id="163714"/>
    <lineage>
        <taxon>Eukaryota</taxon>
        <taxon>Metazoa</taxon>
        <taxon>Ecdysozoa</taxon>
        <taxon>Arthropoda</taxon>
        <taxon>Crustacea</taxon>
        <taxon>Oligostraca</taxon>
        <taxon>Ostracoda</taxon>
        <taxon>Podocopa</taxon>
        <taxon>Podocopida</taxon>
        <taxon>Cytherocopina</taxon>
        <taxon>Cytheroidea</taxon>
        <taxon>Cytherideidae</taxon>
        <taxon>Cyprideis</taxon>
    </lineage>
</organism>
<protein>
    <submittedName>
        <fullName evidence="1">Uncharacterized protein</fullName>
    </submittedName>
</protein>
<dbReference type="AlphaFoldDB" id="A0A7R8WWN2"/>
<dbReference type="InterPro" id="IPR002104">
    <property type="entry name" value="Integrase_catalytic"/>
</dbReference>
<dbReference type="GO" id="GO:0015074">
    <property type="term" value="P:DNA integration"/>
    <property type="evidence" value="ECO:0007669"/>
    <property type="project" value="InterPro"/>
</dbReference>
<dbReference type="InterPro" id="IPR013762">
    <property type="entry name" value="Integrase-like_cat_sf"/>
</dbReference>
<accession>A0A7R8WWN2</accession>
<reference evidence="1" key="1">
    <citation type="submission" date="2020-11" db="EMBL/GenBank/DDBJ databases">
        <authorList>
            <person name="Tran Van P."/>
        </authorList>
    </citation>
    <scope>NUCLEOTIDE SEQUENCE</scope>
</reference>
<dbReference type="SUPFAM" id="SSF56349">
    <property type="entry name" value="DNA breaking-rejoining enzymes"/>
    <property type="match status" value="1"/>
</dbReference>
<dbReference type="Gene3D" id="1.10.443.10">
    <property type="entry name" value="Intergrase catalytic core"/>
    <property type="match status" value="1"/>
</dbReference>
<dbReference type="GO" id="GO:0003677">
    <property type="term" value="F:DNA binding"/>
    <property type="evidence" value="ECO:0007669"/>
    <property type="project" value="InterPro"/>
</dbReference>
<dbReference type="EMBL" id="OB733871">
    <property type="protein sequence ID" value="CAD7239624.1"/>
    <property type="molecule type" value="Genomic_DNA"/>
</dbReference>
<feature type="non-terminal residue" evidence="1">
    <location>
        <position position="105"/>
    </location>
</feature>
<dbReference type="GO" id="GO:0006310">
    <property type="term" value="P:DNA recombination"/>
    <property type="evidence" value="ECO:0007669"/>
    <property type="project" value="InterPro"/>
</dbReference>
<dbReference type="Pfam" id="PF00589">
    <property type="entry name" value="Phage_integrase"/>
    <property type="match status" value="1"/>
</dbReference>
<evidence type="ECO:0000313" key="1">
    <source>
        <dbReference type="EMBL" id="CAD7239624.1"/>
    </source>
</evidence>
<gene>
    <name evidence="1" type="ORF">CTOB1V02_LOCUS17439</name>
</gene>
<dbReference type="PROSITE" id="PS51898">
    <property type="entry name" value="TYR_RECOMBINASE"/>
    <property type="match status" value="1"/>
</dbReference>
<sequence length="105" mass="11851">MQYEDVKRLGQWQSILSIKVKKQARRSSVDYLTVDGIKHLLEQIPTNTRTGRRNLALLALLYDSGARVGELIDLTPSSLNLNKPCYVTLLGKGGKKRMVPLQNEQ</sequence>
<dbReference type="InterPro" id="IPR011010">
    <property type="entry name" value="DNA_brk_join_enz"/>
</dbReference>
<proteinExistence type="predicted"/>